<protein>
    <recommendedName>
        <fullName evidence="6">TF-B3 domain-containing protein</fullName>
    </recommendedName>
</protein>
<evidence type="ECO:0000313" key="7">
    <source>
        <dbReference type="EMBL" id="EOX97179.1"/>
    </source>
</evidence>
<dbReference type="InterPro" id="IPR015300">
    <property type="entry name" value="DNA-bd_pseudobarrel_sf"/>
</dbReference>
<dbReference type="HOGENOM" id="CLU_134721_1_0_1"/>
<organism evidence="7 8">
    <name type="scientific">Theobroma cacao</name>
    <name type="common">Cacao</name>
    <name type="synonym">Cocoa</name>
    <dbReference type="NCBI Taxonomy" id="3641"/>
    <lineage>
        <taxon>Eukaryota</taxon>
        <taxon>Viridiplantae</taxon>
        <taxon>Streptophyta</taxon>
        <taxon>Embryophyta</taxon>
        <taxon>Tracheophyta</taxon>
        <taxon>Spermatophyta</taxon>
        <taxon>Magnoliopsida</taxon>
        <taxon>eudicotyledons</taxon>
        <taxon>Gunneridae</taxon>
        <taxon>Pentapetalae</taxon>
        <taxon>rosids</taxon>
        <taxon>malvids</taxon>
        <taxon>Malvales</taxon>
        <taxon>Malvaceae</taxon>
        <taxon>Byttnerioideae</taxon>
        <taxon>Theobroma</taxon>
    </lineage>
</organism>
<dbReference type="SUPFAM" id="SSF101936">
    <property type="entry name" value="DNA-binding pseudobarrel domain"/>
    <property type="match status" value="1"/>
</dbReference>
<evidence type="ECO:0000256" key="1">
    <source>
        <dbReference type="ARBA" id="ARBA00004123"/>
    </source>
</evidence>
<dbReference type="CDD" id="cd10017">
    <property type="entry name" value="B3_DNA"/>
    <property type="match status" value="1"/>
</dbReference>
<sequence>MAIVSKMIDEGDMKQLTITKNFDGEPFPSAAHGGKMRVIDEQRTLWRFTYKVKSTNKRVLSGPWEQFVQNNSVRVGDTVAIDNNDRWSSGAAEYKIEVISRGS</sequence>
<dbReference type="Gene3D" id="2.40.330.10">
    <property type="entry name" value="DNA-binding pseudobarrel domain"/>
    <property type="match status" value="1"/>
</dbReference>
<evidence type="ECO:0000256" key="4">
    <source>
        <dbReference type="ARBA" id="ARBA00023163"/>
    </source>
</evidence>
<keyword evidence="8" id="KW-1185">Reference proteome</keyword>
<dbReference type="Gramene" id="EOX97179">
    <property type="protein sequence ID" value="EOX97179"/>
    <property type="gene ID" value="TCM_006272"/>
</dbReference>
<evidence type="ECO:0000256" key="2">
    <source>
        <dbReference type="ARBA" id="ARBA00023015"/>
    </source>
</evidence>
<comment type="subcellular location">
    <subcellularLocation>
        <location evidence="1">Nucleus</location>
    </subcellularLocation>
</comment>
<dbReference type="PROSITE" id="PS50863">
    <property type="entry name" value="B3"/>
    <property type="match status" value="1"/>
</dbReference>
<dbReference type="InterPro" id="IPR003340">
    <property type="entry name" value="B3_DNA-bd"/>
</dbReference>
<keyword evidence="2" id="KW-0805">Transcription regulation</keyword>
<dbReference type="Proteomes" id="UP000026915">
    <property type="component" value="Chromosome 2"/>
</dbReference>
<evidence type="ECO:0000259" key="6">
    <source>
        <dbReference type="PROSITE" id="PS50863"/>
    </source>
</evidence>
<dbReference type="Pfam" id="PF02362">
    <property type="entry name" value="B3"/>
    <property type="match status" value="1"/>
</dbReference>
<proteinExistence type="predicted"/>
<accession>A0A061DWN0</accession>
<feature type="domain" description="TF-B3" evidence="6">
    <location>
        <begin position="1"/>
        <end position="102"/>
    </location>
</feature>
<evidence type="ECO:0000256" key="5">
    <source>
        <dbReference type="ARBA" id="ARBA00023242"/>
    </source>
</evidence>
<dbReference type="OMA" id="RELTITC"/>
<keyword evidence="5" id="KW-0539">Nucleus</keyword>
<evidence type="ECO:0000313" key="8">
    <source>
        <dbReference type="Proteomes" id="UP000026915"/>
    </source>
</evidence>
<evidence type="ECO:0000256" key="3">
    <source>
        <dbReference type="ARBA" id="ARBA00023125"/>
    </source>
</evidence>
<dbReference type="EMBL" id="CM001880">
    <property type="protein sequence ID" value="EOX97179.1"/>
    <property type="molecule type" value="Genomic_DNA"/>
</dbReference>
<name>A0A061DWN0_THECC</name>
<dbReference type="InParanoid" id="A0A061DWN0"/>
<gene>
    <name evidence="7" type="ORF">TCM_006272</name>
</gene>
<keyword evidence="3" id="KW-0238">DNA-binding</keyword>
<keyword evidence="4" id="KW-0804">Transcription</keyword>
<reference evidence="7 8" key="1">
    <citation type="journal article" date="2013" name="Genome Biol.">
        <title>The genome sequence of the most widely cultivated cacao type and its use to identify candidate genes regulating pod color.</title>
        <authorList>
            <person name="Motamayor J.C."/>
            <person name="Mockaitis K."/>
            <person name="Schmutz J."/>
            <person name="Haiminen N."/>
            <person name="Iii D.L."/>
            <person name="Cornejo O."/>
            <person name="Findley S.D."/>
            <person name="Zheng P."/>
            <person name="Utro F."/>
            <person name="Royaert S."/>
            <person name="Saski C."/>
            <person name="Jenkins J."/>
            <person name="Podicheti R."/>
            <person name="Zhao M."/>
            <person name="Scheffler B.E."/>
            <person name="Stack J.C."/>
            <person name="Feltus F.A."/>
            <person name="Mustiga G.M."/>
            <person name="Amores F."/>
            <person name="Phillips W."/>
            <person name="Marelli J.P."/>
            <person name="May G.D."/>
            <person name="Shapiro H."/>
            <person name="Ma J."/>
            <person name="Bustamante C.D."/>
            <person name="Schnell R.J."/>
            <person name="Main D."/>
            <person name="Gilbert D."/>
            <person name="Parida L."/>
            <person name="Kuhn D.N."/>
        </authorList>
    </citation>
    <scope>NUCLEOTIDE SEQUENCE [LARGE SCALE GENOMIC DNA]</scope>
    <source>
        <strain evidence="8">cv. Matina 1-6</strain>
    </source>
</reference>
<dbReference type="AlphaFoldDB" id="A0A061DWN0"/>
<dbReference type="GO" id="GO:0005634">
    <property type="term" value="C:nucleus"/>
    <property type="evidence" value="ECO:0007669"/>
    <property type="project" value="UniProtKB-SubCell"/>
</dbReference>
<dbReference type="GO" id="GO:0003677">
    <property type="term" value="F:DNA binding"/>
    <property type="evidence" value="ECO:0007669"/>
    <property type="project" value="UniProtKB-KW"/>
</dbReference>